<dbReference type="RefSeq" id="WP_084057721.1">
    <property type="nucleotide sequence ID" value="NZ_FWXF01000010.1"/>
</dbReference>
<sequence>MPTELSTLLATVGTSVALVKEALPLVDSIKSGWLARNESTKKELQETIDKLRQAVRDTGTLAHHIEGYLRTLENIKELLFICKRVEHLVTDNLTALRNRTDIYYQSTWDLVDLLMESLDRERTTSRMAFLDRISWYDDKDKHQMEMLLRQFAQAFERASGHRETRAADNLLYRMQDMTGTLQNAEALLKDTIYDKSLRTLQSLQV</sequence>
<feature type="coiled-coil region" evidence="1">
    <location>
        <begin position="34"/>
        <end position="61"/>
    </location>
</feature>
<keyword evidence="3" id="KW-1185">Reference proteome</keyword>
<gene>
    <name evidence="2" type="ORF">SAMN02746041_01978</name>
</gene>
<dbReference type="AlphaFoldDB" id="A0A1W1XLF9"/>
<proteinExistence type="predicted"/>
<reference evidence="2 3" key="1">
    <citation type="submission" date="2017-04" db="EMBL/GenBank/DDBJ databases">
        <authorList>
            <person name="Afonso C.L."/>
            <person name="Miller P.J."/>
            <person name="Scott M.A."/>
            <person name="Spackman E."/>
            <person name="Goraichik I."/>
            <person name="Dimitrov K.M."/>
            <person name="Suarez D.L."/>
            <person name="Swayne D.E."/>
        </authorList>
    </citation>
    <scope>NUCLEOTIDE SEQUENCE [LARGE SCALE GENOMIC DNA]</scope>
    <source>
        <strain evidence="2 3">DSM 13146</strain>
    </source>
</reference>
<dbReference type="EMBL" id="FWXF01000010">
    <property type="protein sequence ID" value="SMC24381.1"/>
    <property type="molecule type" value="Genomic_DNA"/>
</dbReference>
<name>A0A1W1XLF9_9BACT</name>
<evidence type="ECO:0000313" key="2">
    <source>
        <dbReference type="EMBL" id="SMC24381.1"/>
    </source>
</evidence>
<organism evidence="2 3">
    <name type="scientific">Desulfacinum hydrothermale DSM 13146</name>
    <dbReference type="NCBI Taxonomy" id="1121390"/>
    <lineage>
        <taxon>Bacteria</taxon>
        <taxon>Pseudomonadati</taxon>
        <taxon>Thermodesulfobacteriota</taxon>
        <taxon>Syntrophobacteria</taxon>
        <taxon>Syntrophobacterales</taxon>
        <taxon>Syntrophobacteraceae</taxon>
        <taxon>Desulfacinum</taxon>
    </lineage>
</organism>
<protein>
    <submittedName>
        <fullName evidence="2">Uncharacterized protein</fullName>
    </submittedName>
</protein>
<accession>A0A1W1XLF9</accession>
<evidence type="ECO:0000256" key="1">
    <source>
        <dbReference type="SAM" id="Coils"/>
    </source>
</evidence>
<dbReference type="STRING" id="1121390.SAMN02746041_01978"/>
<dbReference type="OrthoDB" id="9824424at2"/>
<dbReference type="Proteomes" id="UP000192783">
    <property type="component" value="Unassembled WGS sequence"/>
</dbReference>
<evidence type="ECO:0000313" key="3">
    <source>
        <dbReference type="Proteomes" id="UP000192783"/>
    </source>
</evidence>
<keyword evidence="1" id="KW-0175">Coiled coil</keyword>